<keyword evidence="3" id="KW-1185">Reference proteome</keyword>
<proteinExistence type="predicted"/>
<name>A0ABW8CFV1_9ACTN</name>
<keyword evidence="1" id="KW-1133">Transmembrane helix</keyword>
<dbReference type="Proteomes" id="UP001614394">
    <property type="component" value="Unassembled WGS sequence"/>
</dbReference>
<feature type="transmembrane region" description="Helical" evidence="1">
    <location>
        <begin position="40"/>
        <end position="59"/>
    </location>
</feature>
<feature type="transmembrane region" description="Helical" evidence="1">
    <location>
        <begin position="71"/>
        <end position="89"/>
    </location>
</feature>
<feature type="transmembrane region" description="Helical" evidence="1">
    <location>
        <begin position="95"/>
        <end position="113"/>
    </location>
</feature>
<dbReference type="EMBL" id="JBITYG010000012">
    <property type="protein sequence ID" value="MFI9105322.1"/>
    <property type="molecule type" value="Genomic_DNA"/>
</dbReference>
<evidence type="ECO:0008006" key="4">
    <source>
        <dbReference type="Google" id="ProtNLM"/>
    </source>
</evidence>
<keyword evidence="1" id="KW-0472">Membrane</keyword>
<accession>A0ABW8CFV1</accession>
<evidence type="ECO:0000313" key="3">
    <source>
        <dbReference type="Proteomes" id="UP001614394"/>
    </source>
</evidence>
<evidence type="ECO:0000313" key="2">
    <source>
        <dbReference type="EMBL" id="MFI9105322.1"/>
    </source>
</evidence>
<gene>
    <name evidence="2" type="ORF">ACIGXA_32905</name>
</gene>
<comment type="caution">
    <text evidence="2">The sequence shown here is derived from an EMBL/GenBank/DDBJ whole genome shotgun (WGS) entry which is preliminary data.</text>
</comment>
<sequence>MTTPETHQQSTPDSRLASGLRFTTELVAWIATPWALAGHAWLLAALSVLLLIGLPTLFSTPGDKAHVMIPVPGYVTITLVLLQLVAAVVSSWVAWPVWAAVAVTVLAVAALVAEQPRWRQLARLGGARHG</sequence>
<evidence type="ECO:0000256" key="1">
    <source>
        <dbReference type="SAM" id="Phobius"/>
    </source>
</evidence>
<keyword evidence="1" id="KW-0812">Transmembrane</keyword>
<reference evidence="2 3" key="1">
    <citation type="submission" date="2024-10" db="EMBL/GenBank/DDBJ databases">
        <title>The Natural Products Discovery Center: Release of the First 8490 Sequenced Strains for Exploring Actinobacteria Biosynthetic Diversity.</title>
        <authorList>
            <person name="Kalkreuter E."/>
            <person name="Kautsar S.A."/>
            <person name="Yang D."/>
            <person name="Bader C.D."/>
            <person name="Teijaro C.N."/>
            <person name="Fluegel L."/>
            <person name="Davis C.M."/>
            <person name="Simpson J.R."/>
            <person name="Lauterbach L."/>
            <person name="Steele A.D."/>
            <person name="Gui C."/>
            <person name="Meng S."/>
            <person name="Li G."/>
            <person name="Viehrig K."/>
            <person name="Ye F."/>
            <person name="Su P."/>
            <person name="Kiefer A.F."/>
            <person name="Nichols A."/>
            <person name="Cepeda A.J."/>
            <person name="Yan W."/>
            <person name="Fan B."/>
            <person name="Jiang Y."/>
            <person name="Adhikari A."/>
            <person name="Zheng C.-J."/>
            <person name="Schuster L."/>
            <person name="Cowan T.M."/>
            <person name="Smanski M.J."/>
            <person name="Chevrette M.G."/>
            <person name="De Carvalho L.P.S."/>
            <person name="Shen B."/>
        </authorList>
    </citation>
    <scope>NUCLEOTIDE SEQUENCE [LARGE SCALE GENOMIC DNA]</scope>
    <source>
        <strain evidence="2 3">NPDC053399</strain>
    </source>
</reference>
<organism evidence="2 3">
    <name type="scientific">Streptomyces fildesensis</name>
    <dbReference type="NCBI Taxonomy" id="375757"/>
    <lineage>
        <taxon>Bacteria</taxon>
        <taxon>Bacillati</taxon>
        <taxon>Actinomycetota</taxon>
        <taxon>Actinomycetes</taxon>
        <taxon>Kitasatosporales</taxon>
        <taxon>Streptomycetaceae</taxon>
        <taxon>Streptomyces</taxon>
    </lineage>
</organism>
<dbReference type="RefSeq" id="WP_399656025.1">
    <property type="nucleotide sequence ID" value="NZ_JBITYG010000012.1"/>
</dbReference>
<protein>
    <recommendedName>
        <fullName evidence="4">Integral membrane protein</fullName>
    </recommendedName>
</protein>